<name>A0AAQ3RUM7_VIGMU</name>
<proteinExistence type="predicted"/>
<evidence type="ECO:0000313" key="3">
    <source>
        <dbReference type="Proteomes" id="UP001374535"/>
    </source>
</evidence>
<organism evidence="2 3">
    <name type="scientific">Vigna mungo</name>
    <name type="common">Black gram</name>
    <name type="synonym">Phaseolus mungo</name>
    <dbReference type="NCBI Taxonomy" id="3915"/>
    <lineage>
        <taxon>Eukaryota</taxon>
        <taxon>Viridiplantae</taxon>
        <taxon>Streptophyta</taxon>
        <taxon>Embryophyta</taxon>
        <taxon>Tracheophyta</taxon>
        <taxon>Spermatophyta</taxon>
        <taxon>Magnoliopsida</taxon>
        <taxon>eudicotyledons</taxon>
        <taxon>Gunneridae</taxon>
        <taxon>Pentapetalae</taxon>
        <taxon>rosids</taxon>
        <taxon>fabids</taxon>
        <taxon>Fabales</taxon>
        <taxon>Fabaceae</taxon>
        <taxon>Papilionoideae</taxon>
        <taxon>50 kb inversion clade</taxon>
        <taxon>NPAAA clade</taxon>
        <taxon>indigoferoid/millettioid clade</taxon>
        <taxon>Phaseoleae</taxon>
        <taxon>Vigna</taxon>
    </lineage>
</organism>
<sequence length="320" mass="36823">METIIENRDVEEHGKNMLPYRRDISRWIPSPSPSLLSLEVTRDASPSSSLATATSMKAFAIPPRREHLQRCRKKKTLLVTLEPRRKKKRKRGRRDWRYLLLHRKPEKKKERRRSTYATKDPRSPPRATIEGENTLKSPLSLLEMQNVLAPKIGWFARRKKGEDGCSLTRTEKRMGKSFPLCNPKARVRIEIREARDPKVRYARGVVTLIHMYEQLEDANFVVTKQMIGYLTLLQEEGVCCLLMIKTTLCRTVGDKEIGPSCAHMSNIEPLVNFWPSICFLAGSKLANIVTIYGCLLPFLNQVITHVRPTSSPSDYVEGYF</sequence>
<gene>
    <name evidence="2" type="ORF">V8G54_018465</name>
</gene>
<dbReference type="AlphaFoldDB" id="A0AAQ3RUM7"/>
<keyword evidence="3" id="KW-1185">Reference proteome</keyword>
<reference evidence="2 3" key="1">
    <citation type="journal article" date="2023" name="Life. Sci Alliance">
        <title>Evolutionary insights into 3D genome organization and epigenetic landscape of Vigna mungo.</title>
        <authorList>
            <person name="Junaid A."/>
            <person name="Singh B."/>
            <person name="Bhatia S."/>
        </authorList>
    </citation>
    <scope>NUCLEOTIDE SEQUENCE [LARGE SCALE GENOMIC DNA]</scope>
    <source>
        <strain evidence="2">Urdbean</strain>
    </source>
</reference>
<protein>
    <submittedName>
        <fullName evidence="2">Uncharacterized protein</fullName>
    </submittedName>
</protein>
<accession>A0AAQ3RUM7</accession>
<evidence type="ECO:0000256" key="1">
    <source>
        <dbReference type="SAM" id="MobiDB-lite"/>
    </source>
</evidence>
<feature type="region of interest" description="Disordered" evidence="1">
    <location>
        <begin position="82"/>
        <end position="133"/>
    </location>
</feature>
<feature type="compositionally biased region" description="Basic residues" evidence="1">
    <location>
        <begin position="84"/>
        <end position="114"/>
    </location>
</feature>
<dbReference type="Proteomes" id="UP001374535">
    <property type="component" value="Chromosome 6"/>
</dbReference>
<evidence type="ECO:0000313" key="2">
    <source>
        <dbReference type="EMBL" id="WVZ05119.1"/>
    </source>
</evidence>
<dbReference type="EMBL" id="CP144695">
    <property type="protein sequence ID" value="WVZ05119.1"/>
    <property type="molecule type" value="Genomic_DNA"/>
</dbReference>